<evidence type="ECO:0000256" key="1">
    <source>
        <dbReference type="ARBA" id="ARBA00001946"/>
    </source>
</evidence>
<evidence type="ECO:0000256" key="6">
    <source>
        <dbReference type="ARBA" id="ARBA00022723"/>
    </source>
</evidence>
<keyword evidence="6" id="KW-0479">Metal-binding</keyword>
<evidence type="ECO:0000256" key="5">
    <source>
        <dbReference type="ARBA" id="ARBA00022679"/>
    </source>
</evidence>
<dbReference type="InterPro" id="IPR024932">
    <property type="entry name" value="ApbE"/>
</dbReference>
<protein>
    <recommendedName>
        <fullName evidence="3">FAD:protein FMN transferase</fullName>
        <ecNumber evidence="2">2.7.1.180</ecNumber>
    </recommendedName>
    <alternativeName>
        <fullName evidence="9">Flavin transferase</fullName>
    </alternativeName>
</protein>
<proteinExistence type="predicted"/>
<organism evidence="11 12">
    <name type="scientific">Pseudonocardia acidicola</name>
    <dbReference type="NCBI Taxonomy" id="2724939"/>
    <lineage>
        <taxon>Bacteria</taxon>
        <taxon>Bacillati</taxon>
        <taxon>Actinomycetota</taxon>
        <taxon>Actinomycetes</taxon>
        <taxon>Pseudonocardiales</taxon>
        <taxon>Pseudonocardiaceae</taxon>
        <taxon>Pseudonocardia</taxon>
    </lineage>
</organism>
<evidence type="ECO:0000256" key="3">
    <source>
        <dbReference type="ARBA" id="ARBA00016337"/>
    </source>
</evidence>
<evidence type="ECO:0000313" key="11">
    <source>
        <dbReference type="EMBL" id="NMH95918.1"/>
    </source>
</evidence>
<dbReference type="PANTHER" id="PTHR30040">
    <property type="entry name" value="THIAMINE BIOSYNTHESIS LIPOPROTEIN APBE"/>
    <property type="match status" value="1"/>
</dbReference>
<accession>A0ABX1S2Y8</accession>
<dbReference type="EMBL" id="JAAXLA010000001">
    <property type="protein sequence ID" value="NMH95918.1"/>
    <property type="molecule type" value="Genomic_DNA"/>
</dbReference>
<comment type="catalytic activity">
    <reaction evidence="10">
        <text>L-threonyl-[protein] + FAD = FMN-L-threonyl-[protein] + AMP + H(+)</text>
        <dbReference type="Rhea" id="RHEA:36847"/>
        <dbReference type="Rhea" id="RHEA-COMP:11060"/>
        <dbReference type="Rhea" id="RHEA-COMP:11061"/>
        <dbReference type="ChEBI" id="CHEBI:15378"/>
        <dbReference type="ChEBI" id="CHEBI:30013"/>
        <dbReference type="ChEBI" id="CHEBI:57692"/>
        <dbReference type="ChEBI" id="CHEBI:74257"/>
        <dbReference type="ChEBI" id="CHEBI:456215"/>
        <dbReference type="EC" id="2.7.1.180"/>
    </reaction>
</comment>
<dbReference type="EC" id="2.7.1.180" evidence="2"/>
<reference evidence="11 12" key="1">
    <citation type="submission" date="2020-04" db="EMBL/GenBank/DDBJ databases">
        <authorList>
            <person name="Klaysubun C."/>
            <person name="Duangmal K."/>
            <person name="Lipun K."/>
        </authorList>
    </citation>
    <scope>NUCLEOTIDE SEQUENCE [LARGE SCALE GENOMIC DNA]</scope>
    <source>
        <strain evidence="11 12">K10HN5</strain>
    </source>
</reference>
<evidence type="ECO:0000256" key="9">
    <source>
        <dbReference type="ARBA" id="ARBA00031306"/>
    </source>
</evidence>
<evidence type="ECO:0000256" key="4">
    <source>
        <dbReference type="ARBA" id="ARBA00022630"/>
    </source>
</evidence>
<dbReference type="Pfam" id="PF02424">
    <property type="entry name" value="ApbE"/>
    <property type="match status" value="1"/>
</dbReference>
<dbReference type="RefSeq" id="WP_169379274.1">
    <property type="nucleotide sequence ID" value="NZ_JAAXLA010000001.1"/>
</dbReference>
<dbReference type="GO" id="GO:0016740">
    <property type="term" value="F:transferase activity"/>
    <property type="evidence" value="ECO:0007669"/>
    <property type="project" value="UniProtKB-KW"/>
</dbReference>
<dbReference type="Gene3D" id="3.10.520.10">
    <property type="entry name" value="ApbE-like domains"/>
    <property type="match status" value="1"/>
</dbReference>
<keyword evidence="4" id="KW-0285">Flavoprotein</keyword>
<evidence type="ECO:0000313" key="12">
    <source>
        <dbReference type="Proteomes" id="UP000820669"/>
    </source>
</evidence>
<keyword evidence="7" id="KW-0274">FAD</keyword>
<keyword evidence="5 11" id="KW-0808">Transferase</keyword>
<evidence type="ECO:0000256" key="10">
    <source>
        <dbReference type="ARBA" id="ARBA00048540"/>
    </source>
</evidence>
<evidence type="ECO:0000256" key="8">
    <source>
        <dbReference type="ARBA" id="ARBA00022842"/>
    </source>
</evidence>
<keyword evidence="8" id="KW-0460">Magnesium</keyword>
<dbReference type="Proteomes" id="UP000820669">
    <property type="component" value="Unassembled WGS sequence"/>
</dbReference>
<gene>
    <name evidence="11" type="ORF">HF526_01050</name>
</gene>
<name>A0ABX1S2Y8_9PSEU</name>
<dbReference type="SUPFAM" id="SSF143631">
    <property type="entry name" value="ApbE-like"/>
    <property type="match status" value="1"/>
</dbReference>
<evidence type="ECO:0000256" key="7">
    <source>
        <dbReference type="ARBA" id="ARBA00022827"/>
    </source>
</evidence>
<dbReference type="InterPro" id="IPR003374">
    <property type="entry name" value="ApbE-like_sf"/>
</dbReference>
<sequence>MTAAVADTVTEVRFPAIGTTAVLLVTEPAAAPVAAAVLRAHLADLDRACSRFRADSEIRGLERTAGSPVPVSPLLAEILDTALRAAELTDGLVDPTVGTTMAAIGYDRDFAALPVDGPAVVPLPAPGWWRIGWNPRRREVLLPRGIALDLGATAKALAADRAAARIADTAGCGVLVSLGGDLAVAGPHPADGWRVLVGDDHTRPDPDGGQTVAIVSGGLATSGTTRRRWRRGGEVVHHIVDPRTGAAPGGWRAVSVAAASCVDANIASTASVVLGASAPGWLAERGLPARLVADGGRVCTVAGWPAGAPAGAGTG</sequence>
<comment type="cofactor">
    <cofactor evidence="1">
        <name>Mg(2+)</name>
        <dbReference type="ChEBI" id="CHEBI:18420"/>
    </cofactor>
</comment>
<keyword evidence="12" id="KW-1185">Reference proteome</keyword>
<evidence type="ECO:0000256" key="2">
    <source>
        <dbReference type="ARBA" id="ARBA00011955"/>
    </source>
</evidence>
<dbReference type="PANTHER" id="PTHR30040:SF2">
    <property type="entry name" value="FAD:PROTEIN FMN TRANSFERASE"/>
    <property type="match status" value="1"/>
</dbReference>
<comment type="caution">
    <text evidence="11">The sequence shown here is derived from an EMBL/GenBank/DDBJ whole genome shotgun (WGS) entry which is preliminary data.</text>
</comment>